<reference evidence="2" key="1">
    <citation type="submission" date="2016-11" db="EMBL/GenBank/DDBJ databases">
        <title>Mesorhizobium oceanicum sp. nov., isolated from deep seawater in South China Sea.</title>
        <authorList>
            <person name="Fu G.-Y."/>
        </authorList>
    </citation>
    <scope>NUCLEOTIDE SEQUENCE [LARGE SCALE GENOMIC DNA]</scope>
    <source>
        <strain evidence="2">B7</strain>
    </source>
</reference>
<dbReference type="Pfam" id="PF05354">
    <property type="entry name" value="Phage_attach"/>
    <property type="match status" value="1"/>
</dbReference>
<proteinExistence type="predicted"/>
<evidence type="ECO:0000313" key="1">
    <source>
        <dbReference type="EMBL" id="APH70635.1"/>
    </source>
</evidence>
<dbReference type="RefSeq" id="WP_072602045.1">
    <property type="nucleotide sequence ID" value="NZ_CP018171.1"/>
</dbReference>
<sequence length="104" mass="11611">MSIFAEAIDDLFADPNLARDAIWRAGGTGAPVTVRIVLRQPDRVESFGETRIWSESVIGDVRTRDAPNLAEADAFEIDGANYVVQREPVRDSERLVWSVELRPV</sequence>
<dbReference type="OrthoDB" id="8410231at2"/>
<protein>
    <submittedName>
        <fullName evidence="1">Uncharacterized protein</fullName>
    </submittedName>
</protein>
<evidence type="ECO:0000313" key="2">
    <source>
        <dbReference type="Proteomes" id="UP000182840"/>
    </source>
</evidence>
<dbReference type="GO" id="GO:0019068">
    <property type="term" value="P:virion assembly"/>
    <property type="evidence" value="ECO:0007669"/>
    <property type="project" value="InterPro"/>
</dbReference>
<gene>
    <name evidence="1" type="ORF">BSQ44_03950</name>
</gene>
<dbReference type="AlphaFoldDB" id="A0A1L3SMR3"/>
<name>A0A1L3SMR3_9HYPH</name>
<dbReference type="InterPro" id="IPR008018">
    <property type="entry name" value="Phage_tail_attach_FII"/>
</dbReference>
<accession>A0A1L3SMR3</accession>
<dbReference type="EMBL" id="CP018171">
    <property type="protein sequence ID" value="APH70635.1"/>
    <property type="molecule type" value="Genomic_DNA"/>
</dbReference>
<dbReference type="STRING" id="1670800.BSQ44_03950"/>
<dbReference type="KEGG" id="meso:BSQ44_03950"/>
<organism evidence="1 2">
    <name type="scientific">Aquibium oceanicum</name>
    <dbReference type="NCBI Taxonomy" id="1670800"/>
    <lineage>
        <taxon>Bacteria</taxon>
        <taxon>Pseudomonadati</taxon>
        <taxon>Pseudomonadota</taxon>
        <taxon>Alphaproteobacteria</taxon>
        <taxon>Hyphomicrobiales</taxon>
        <taxon>Phyllobacteriaceae</taxon>
        <taxon>Aquibium</taxon>
    </lineage>
</organism>
<dbReference type="Proteomes" id="UP000182840">
    <property type="component" value="Chromosome"/>
</dbReference>
<keyword evidence="2" id="KW-1185">Reference proteome</keyword>